<dbReference type="Pfam" id="PF00717">
    <property type="entry name" value="Peptidase_S24"/>
    <property type="match status" value="1"/>
</dbReference>
<evidence type="ECO:0000259" key="14">
    <source>
        <dbReference type="Pfam" id="PF09339"/>
    </source>
</evidence>
<gene>
    <name evidence="15" type="primary">lexA</name>
    <name evidence="15" type="ORF">IAD50_07135</name>
</gene>
<evidence type="ECO:0000256" key="8">
    <source>
        <dbReference type="ARBA" id="ARBA00023125"/>
    </source>
</evidence>
<feature type="domain" description="Peptidase S24/S26A/S26B/S26C" evidence="13">
    <location>
        <begin position="81"/>
        <end position="194"/>
    </location>
</feature>
<dbReference type="SUPFAM" id="SSF51306">
    <property type="entry name" value="LexA/Signal peptidase"/>
    <property type="match status" value="1"/>
</dbReference>
<dbReference type="GO" id="GO:0004252">
    <property type="term" value="F:serine-type endopeptidase activity"/>
    <property type="evidence" value="ECO:0007669"/>
    <property type="project" value="UniProtKB-EC"/>
</dbReference>
<dbReference type="SUPFAM" id="SSF46785">
    <property type="entry name" value="Winged helix' DNA-binding domain"/>
    <property type="match status" value="1"/>
</dbReference>
<evidence type="ECO:0000313" key="15">
    <source>
        <dbReference type="EMBL" id="HIU30050.1"/>
    </source>
</evidence>
<reference evidence="15" key="1">
    <citation type="submission" date="2020-10" db="EMBL/GenBank/DDBJ databases">
        <authorList>
            <person name="Gilroy R."/>
        </authorList>
    </citation>
    <scope>NUCLEOTIDE SEQUENCE</scope>
    <source>
        <strain evidence="15">CHK195-4489</strain>
    </source>
</reference>
<keyword evidence="11" id="KW-0742">SOS response</keyword>
<organism evidence="15 16">
    <name type="scientific">Candidatus Egerieisoma faecipullorum</name>
    <dbReference type="NCBI Taxonomy" id="2840963"/>
    <lineage>
        <taxon>Bacteria</taxon>
        <taxon>Bacillati</taxon>
        <taxon>Bacillota</taxon>
        <taxon>Clostridia</taxon>
        <taxon>Eubacteriales</taxon>
        <taxon>Clostridiaceae</taxon>
        <taxon>Clostridiaceae incertae sedis</taxon>
        <taxon>Candidatus Egerieisoma</taxon>
    </lineage>
</organism>
<dbReference type="InterPro" id="IPR036388">
    <property type="entry name" value="WH-like_DNA-bd_sf"/>
</dbReference>
<reference evidence="15" key="2">
    <citation type="journal article" date="2021" name="PeerJ">
        <title>Extensive microbial diversity within the chicken gut microbiome revealed by metagenomics and culture.</title>
        <authorList>
            <person name="Gilroy R."/>
            <person name="Ravi A."/>
            <person name="Getino M."/>
            <person name="Pursley I."/>
            <person name="Horton D.L."/>
            <person name="Alikhan N.F."/>
            <person name="Baker D."/>
            <person name="Gharbi K."/>
            <person name="Hall N."/>
            <person name="Watson M."/>
            <person name="Adriaenssens E.M."/>
            <person name="Foster-Nyarko E."/>
            <person name="Jarju S."/>
            <person name="Secka A."/>
            <person name="Antonio M."/>
            <person name="Oren A."/>
            <person name="Chaudhuri R.R."/>
            <person name="La Ragione R."/>
            <person name="Hildebrand F."/>
            <person name="Pallen M.J."/>
        </authorList>
    </citation>
    <scope>NUCLEOTIDE SEQUENCE</scope>
    <source>
        <strain evidence="15">CHK195-4489</strain>
    </source>
</reference>
<sequence>MRKKDCDLMRNIKKFTEEFFVANKRQPSLREISEGLQIGKTTVYRYLHAMDENGMIAYNGTDGVTTDLIQRIRTAAATVAVLGEVACGIPKYAEENIETYLELPRQLVGEGTFYILRASGDSMTEAGIDDGDLVVIRKQSAAEPGDIVVALVGDEATLKTYYPDRQKRCIRLHPENGKYEDIVTETAIIQGVAVKVIKDLK</sequence>
<dbReference type="EC" id="3.4.21.88" evidence="15"/>
<evidence type="ECO:0000256" key="1">
    <source>
        <dbReference type="ARBA" id="ARBA00007484"/>
    </source>
</evidence>
<dbReference type="GO" id="GO:0009432">
    <property type="term" value="P:SOS response"/>
    <property type="evidence" value="ECO:0007669"/>
    <property type="project" value="UniProtKB-KW"/>
</dbReference>
<dbReference type="InterPro" id="IPR006197">
    <property type="entry name" value="Peptidase_S24_LexA"/>
</dbReference>
<dbReference type="InterPro" id="IPR006200">
    <property type="entry name" value="LexA"/>
</dbReference>
<keyword evidence="4" id="KW-0227">DNA damage</keyword>
<evidence type="ECO:0000256" key="11">
    <source>
        <dbReference type="ARBA" id="ARBA00023236"/>
    </source>
</evidence>
<dbReference type="InterPro" id="IPR005471">
    <property type="entry name" value="Tscrpt_reg_IclR_N"/>
</dbReference>
<evidence type="ECO:0000256" key="12">
    <source>
        <dbReference type="RuleBase" id="RU003991"/>
    </source>
</evidence>
<evidence type="ECO:0000256" key="3">
    <source>
        <dbReference type="ARBA" id="ARBA00022705"/>
    </source>
</evidence>
<dbReference type="InterPro" id="IPR050077">
    <property type="entry name" value="LexA_repressor"/>
</dbReference>
<dbReference type="GO" id="GO:0003677">
    <property type="term" value="F:DNA binding"/>
    <property type="evidence" value="ECO:0007669"/>
    <property type="project" value="UniProtKB-KW"/>
</dbReference>
<keyword evidence="5 12" id="KW-0378">Hydrolase</keyword>
<dbReference type="NCBIfam" id="TIGR00498">
    <property type="entry name" value="lexA"/>
    <property type="match status" value="1"/>
</dbReference>
<keyword evidence="6 12" id="KW-0068">Autocatalytic cleavage</keyword>
<accession>A0A9D1LAD2</accession>
<evidence type="ECO:0000256" key="7">
    <source>
        <dbReference type="ARBA" id="ARBA00023015"/>
    </source>
</evidence>
<protein>
    <submittedName>
        <fullName evidence="15">Repressor LexA</fullName>
        <ecNumber evidence="15">3.4.21.88</ecNumber>
    </submittedName>
</protein>
<evidence type="ECO:0000256" key="6">
    <source>
        <dbReference type="ARBA" id="ARBA00022813"/>
    </source>
</evidence>
<evidence type="ECO:0000256" key="10">
    <source>
        <dbReference type="ARBA" id="ARBA00023204"/>
    </source>
</evidence>
<evidence type="ECO:0000313" key="16">
    <source>
        <dbReference type="Proteomes" id="UP000824089"/>
    </source>
</evidence>
<keyword evidence="8" id="KW-0238">DNA-binding</keyword>
<keyword evidence="10" id="KW-0234">DNA repair</keyword>
<keyword evidence="9" id="KW-0804">Transcription</keyword>
<evidence type="ECO:0000256" key="9">
    <source>
        <dbReference type="ARBA" id="ARBA00023163"/>
    </source>
</evidence>
<dbReference type="Gene3D" id="2.10.109.10">
    <property type="entry name" value="Umud Fragment, subunit A"/>
    <property type="match status" value="1"/>
</dbReference>
<name>A0A9D1LAD2_9CLOT</name>
<keyword evidence="2" id="KW-0678">Repressor</keyword>
<dbReference type="Proteomes" id="UP000824089">
    <property type="component" value="Unassembled WGS sequence"/>
</dbReference>
<dbReference type="PANTHER" id="PTHR33516">
    <property type="entry name" value="LEXA REPRESSOR"/>
    <property type="match status" value="1"/>
</dbReference>
<dbReference type="Pfam" id="PF09339">
    <property type="entry name" value="HTH_IclR"/>
    <property type="match status" value="1"/>
</dbReference>
<evidence type="ECO:0000256" key="2">
    <source>
        <dbReference type="ARBA" id="ARBA00022491"/>
    </source>
</evidence>
<dbReference type="InterPro" id="IPR036286">
    <property type="entry name" value="LexA/Signal_pep-like_sf"/>
</dbReference>
<dbReference type="GO" id="GO:0045892">
    <property type="term" value="P:negative regulation of DNA-templated transcription"/>
    <property type="evidence" value="ECO:0007669"/>
    <property type="project" value="InterPro"/>
</dbReference>
<keyword evidence="3" id="KW-0235">DNA replication</keyword>
<dbReference type="GO" id="GO:0006281">
    <property type="term" value="P:DNA repair"/>
    <property type="evidence" value="ECO:0007669"/>
    <property type="project" value="UniProtKB-KW"/>
</dbReference>
<dbReference type="InterPro" id="IPR039418">
    <property type="entry name" value="LexA-like"/>
</dbReference>
<dbReference type="Gene3D" id="1.10.10.10">
    <property type="entry name" value="Winged helix-like DNA-binding domain superfamily/Winged helix DNA-binding domain"/>
    <property type="match status" value="1"/>
</dbReference>
<dbReference type="InterPro" id="IPR036390">
    <property type="entry name" value="WH_DNA-bd_sf"/>
</dbReference>
<dbReference type="PRINTS" id="PR00726">
    <property type="entry name" value="LEXASERPTASE"/>
</dbReference>
<dbReference type="PANTHER" id="PTHR33516:SF2">
    <property type="entry name" value="LEXA REPRESSOR-RELATED"/>
    <property type="match status" value="1"/>
</dbReference>
<evidence type="ECO:0000256" key="5">
    <source>
        <dbReference type="ARBA" id="ARBA00022801"/>
    </source>
</evidence>
<evidence type="ECO:0000256" key="4">
    <source>
        <dbReference type="ARBA" id="ARBA00022763"/>
    </source>
</evidence>
<comment type="similarity">
    <text evidence="1 12">Belongs to the peptidase S24 family.</text>
</comment>
<dbReference type="AlphaFoldDB" id="A0A9D1LAD2"/>
<dbReference type="EMBL" id="DVMM01000148">
    <property type="protein sequence ID" value="HIU30050.1"/>
    <property type="molecule type" value="Genomic_DNA"/>
</dbReference>
<comment type="caution">
    <text evidence="15">The sequence shown here is derived from an EMBL/GenBank/DDBJ whole genome shotgun (WGS) entry which is preliminary data.</text>
</comment>
<feature type="domain" description="HTH iclR-type" evidence="14">
    <location>
        <begin position="22"/>
        <end position="59"/>
    </location>
</feature>
<keyword evidence="7" id="KW-0805">Transcription regulation</keyword>
<dbReference type="CDD" id="cd06529">
    <property type="entry name" value="S24_LexA-like"/>
    <property type="match status" value="1"/>
</dbReference>
<dbReference type="InterPro" id="IPR015927">
    <property type="entry name" value="Peptidase_S24_S26A/B/C"/>
</dbReference>
<dbReference type="GO" id="GO:0006260">
    <property type="term" value="P:DNA replication"/>
    <property type="evidence" value="ECO:0007669"/>
    <property type="project" value="UniProtKB-KW"/>
</dbReference>
<evidence type="ECO:0000259" key="13">
    <source>
        <dbReference type="Pfam" id="PF00717"/>
    </source>
</evidence>
<proteinExistence type="inferred from homology"/>